<accession>A0A0C2SQR1</accession>
<dbReference type="InterPro" id="IPR043502">
    <property type="entry name" value="DNA/RNA_pol_sf"/>
</dbReference>
<evidence type="ECO:0000313" key="2">
    <source>
        <dbReference type="Proteomes" id="UP000054549"/>
    </source>
</evidence>
<protein>
    <submittedName>
        <fullName evidence="1">Uncharacterized protein</fullName>
    </submittedName>
</protein>
<dbReference type="AlphaFoldDB" id="A0A0C2SQR1"/>
<sequence length="209" mass="24005">AHVDCSSTLDMISANFAAAAKLDTFQLKEPVKLQMATSGSKSTINFGAWAEIQIGHFSQKRYFDIVNLDRYEAIFRIPFLRENEILLSFQGTGSFRLAGRWFPLGSREPKQISYKEGEGAASSSKERKRKWLNNIKDLFIPESPELPPLRIVNHEIPLINPNLKLFHRPPKCPEPLREQLRIKVERYLKAGWWERTELPSSAPLMIVLK</sequence>
<dbReference type="OrthoDB" id="3254954at2759"/>
<dbReference type="InterPro" id="IPR021109">
    <property type="entry name" value="Peptidase_aspartic_dom_sf"/>
</dbReference>
<feature type="non-terminal residue" evidence="1">
    <location>
        <position position="209"/>
    </location>
</feature>
<dbReference type="EMBL" id="KN818429">
    <property type="protein sequence ID" value="KIL56329.1"/>
    <property type="molecule type" value="Genomic_DNA"/>
</dbReference>
<dbReference type="InParanoid" id="A0A0C2SQR1"/>
<dbReference type="CDD" id="cd00303">
    <property type="entry name" value="retropepsin_like"/>
    <property type="match status" value="1"/>
</dbReference>
<reference evidence="1 2" key="1">
    <citation type="submission" date="2014-04" db="EMBL/GenBank/DDBJ databases">
        <title>Evolutionary Origins and Diversification of the Mycorrhizal Mutualists.</title>
        <authorList>
            <consortium name="DOE Joint Genome Institute"/>
            <consortium name="Mycorrhizal Genomics Consortium"/>
            <person name="Kohler A."/>
            <person name="Kuo A."/>
            <person name="Nagy L.G."/>
            <person name="Floudas D."/>
            <person name="Copeland A."/>
            <person name="Barry K.W."/>
            <person name="Cichocki N."/>
            <person name="Veneault-Fourrey C."/>
            <person name="LaButti K."/>
            <person name="Lindquist E.A."/>
            <person name="Lipzen A."/>
            <person name="Lundell T."/>
            <person name="Morin E."/>
            <person name="Murat C."/>
            <person name="Riley R."/>
            <person name="Ohm R."/>
            <person name="Sun H."/>
            <person name="Tunlid A."/>
            <person name="Henrissat B."/>
            <person name="Grigoriev I.V."/>
            <person name="Hibbett D.S."/>
            <person name="Martin F."/>
        </authorList>
    </citation>
    <scope>NUCLEOTIDE SEQUENCE [LARGE SCALE GENOMIC DNA]</scope>
    <source>
        <strain evidence="1 2">Koide BX008</strain>
    </source>
</reference>
<dbReference type="HOGENOM" id="CLU_047281_1_0_1"/>
<evidence type="ECO:0000313" key="1">
    <source>
        <dbReference type="EMBL" id="KIL56329.1"/>
    </source>
</evidence>
<name>A0A0C2SQR1_AMAMK</name>
<dbReference type="Proteomes" id="UP000054549">
    <property type="component" value="Unassembled WGS sequence"/>
</dbReference>
<keyword evidence="2" id="KW-1185">Reference proteome</keyword>
<gene>
    <name evidence="1" type="ORF">M378DRAFT_39106</name>
</gene>
<dbReference type="Gene3D" id="2.40.70.10">
    <property type="entry name" value="Acid Proteases"/>
    <property type="match status" value="1"/>
</dbReference>
<feature type="non-terminal residue" evidence="1">
    <location>
        <position position="1"/>
    </location>
</feature>
<dbReference type="SUPFAM" id="SSF56672">
    <property type="entry name" value="DNA/RNA polymerases"/>
    <property type="match status" value="1"/>
</dbReference>
<organism evidence="1 2">
    <name type="scientific">Amanita muscaria (strain Koide BX008)</name>
    <dbReference type="NCBI Taxonomy" id="946122"/>
    <lineage>
        <taxon>Eukaryota</taxon>
        <taxon>Fungi</taxon>
        <taxon>Dikarya</taxon>
        <taxon>Basidiomycota</taxon>
        <taxon>Agaricomycotina</taxon>
        <taxon>Agaricomycetes</taxon>
        <taxon>Agaricomycetidae</taxon>
        <taxon>Agaricales</taxon>
        <taxon>Pluteineae</taxon>
        <taxon>Amanitaceae</taxon>
        <taxon>Amanita</taxon>
    </lineage>
</organism>
<dbReference type="STRING" id="946122.A0A0C2SQR1"/>
<proteinExistence type="predicted"/>